<evidence type="ECO:0000313" key="1">
    <source>
        <dbReference type="EMBL" id="TVV70330.1"/>
    </source>
</evidence>
<proteinExistence type="predicted"/>
<gene>
    <name evidence="1" type="ORF">FOY91_19370</name>
</gene>
<reference evidence="1 2" key="1">
    <citation type="submission" date="2019-07" db="EMBL/GenBank/DDBJ databases">
        <title>Sphingomonas solaris sp. nov., isolated from a solar panel from Boston, Massachusetts.</title>
        <authorList>
            <person name="Tanner K."/>
            <person name="Pascual J."/>
            <person name="Mancuso C."/>
            <person name="Pereto J."/>
            <person name="Khalil A."/>
            <person name="Vilanova C."/>
        </authorList>
    </citation>
    <scope>NUCLEOTIDE SEQUENCE [LARGE SCALE GENOMIC DNA]</scope>
    <source>
        <strain evidence="1 2">R4DWN</strain>
    </source>
</reference>
<sequence length="90" mass="10458">MEISFDPAKREATLRERGLDFADAGLLFDDPSYTTTDDRFDYPEPRFLTFGMIGERIAMIAWTPTLDGVRVISMRKCNEREQARFTARME</sequence>
<dbReference type="RefSeq" id="WP_145155417.1">
    <property type="nucleotide sequence ID" value="NZ_VNIM01000130.1"/>
</dbReference>
<evidence type="ECO:0000313" key="2">
    <source>
        <dbReference type="Proteomes" id="UP000318681"/>
    </source>
</evidence>
<comment type="caution">
    <text evidence="1">The sequence shown here is derived from an EMBL/GenBank/DDBJ whole genome shotgun (WGS) entry which is preliminary data.</text>
</comment>
<keyword evidence="2" id="KW-1185">Reference proteome</keyword>
<dbReference type="Gene3D" id="3.10.450.530">
    <property type="entry name" value="Ribonuclease toxin, BrnT, of type II toxin-antitoxin system"/>
    <property type="match status" value="1"/>
</dbReference>
<dbReference type="EMBL" id="VNIM01000130">
    <property type="protein sequence ID" value="TVV70330.1"/>
    <property type="molecule type" value="Genomic_DNA"/>
</dbReference>
<dbReference type="AlphaFoldDB" id="A0A558QT62"/>
<dbReference type="Proteomes" id="UP000318681">
    <property type="component" value="Unassembled WGS sequence"/>
</dbReference>
<name>A0A558QT62_9SPHN</name>
<dbReference type="OrthoDB" id="9798158at2"/>
<dbReference type="InterPro" id="IPR007460">
    <property type="entry name" value="BrnT_toxin"/>
</dbReference>
<protein>
    <submittedName>
        <fullName evidence="1">BrnT family toxin</fullName>
    </submittedName>
</protein>
<accession>A0A558QT62</accession>
<organism evidence="1 2">
    <name type="scientific">Alterirhizorhabdus solaris</name>
    <dbReference type="NCBI Taxonomy" id="2529389"/>
    <lineage>
        <taxon>Bacteria</taxon>
        <taxon>Pseudomonadati</taxon>
        <taxon>Pseudomonadota</taxon>
        <taxon>Alphaproteobacteria</taxon>
        <taxon>Sphingomonadales</taxon>
        <taxon>Rhizorhabdaceae</taxon>
        <taxon>Alterirhizorhabdus</taxon>
    </lineage>
</organism>
<dbReference type="Pfam" id="PF04365">
    <property type="entry name" value="BrnT_toxin"/>
    <property type="match status" value="1"/>
</dbReference>
<dbReference type="InterPro" id="IPR038573">
    <property type="entry name" value="BrnT_sf"/>
</dbReference>